<evidence type="ECO:0000259" key="6">
    <source>
        <dbReference type="Pfam" id="PF08281"/>
    </source>
</evidence>
<evidence type="ECO:0000313" key="8">
    <source>
        <dbReference type="Proteomes" id="UP000266441"/>
    </source>
</evidence>
<dbReference type="CDD" id="cd06171">
    <property type="entry name" value="Sigma70_r4"/>
    <property type="match status" value="1"/>
</dbReference>
<feature type="domain" description="RNA polymerase sigma-70 region 2" evidence="5">
    <location>
        <begin position="28"/>
        <end position="87"/>
    </location>
</feature>
<dbReference type="Pfam" id="PF08281">
    <property type="entry name" value="Sigma70_r4_2"/>
    <property type="match status" value="1"/>
</dbReference>
<keyword evidence="4" id="KW-0804">Transcription</keyword>
<dbReference type="InterPro" id="IPR013325">
    <property type="entry name" value="RNA_pol_sigma_r2"/>
</dbReference>
<dbReference type="GO" id="GO:0003677">
    <property type="term" value="F:DNA binding"/>
    <property type="evidence" value="ECO:0007669"/>
    <property type="project" value="InterPro"/>
</dbReference>
<dbReference type="InterPro" id="IPR014284">
    <property type="entry name" value="RNA_pol_sigma-70_dom"/>
</dbReference>
<dbReference type="SUPFAM" id="SSF88946">
    <property type="entry name" value="Sigma2 domain of RNA polymerase sigma factors"/>
    <property type="match status" value="1"/>
</dbReference>
<dbReference type="PANTHER" id="PTHR43133:SF46">
    <property type="entry name" value="RNA POLYMERASE SIGMA-70 FACTOR ECF SUBFAMILY"/>
    <property type="match status" value="1"/>
</dbReference>
<evidence type="ECO:0000256" key="4">
    <source>
        <dbReference type="ARBA" id="ARBA00023163"/>
    </source>
</evidence>
<dbReference type="PANTHER" id="PTHR43133">
    <property type="entry name" value="RNA POLYMERASE ECF-TYPE SIGMA FACTO"/>
    <property type="match status" value="1"/>
</dbReference>
<dbReference type="InterPro" id="IPR007627">
    <property type="entry name" value="RNA_pol_sigma70_r2"/>
</dbReference>
<reference evidence="7 8" key="1">
    <citation type="journal article" date="2015" name="Int. J. Syst. Evol. Microbiol.">
        <title>Mariniphaga sediminis sp. nov., isolated from coastal sediment.</title>
        <authorList>
            <person name="Wang F.Q."/>
            <person name="Shen Q.Y."/>
            <person name="Chen G.J."/>
            <person name="Du Z.J."/>
        </authorList>
    </citation>
    <scope>NUCLEOTIDE SEQUENCE [LARGE SCALE GENOMIC DNA]</scope>
    <source>
        <strain evidence="7 8">SY21</strain>
    </source>
</reference>
<organism evidence="7 8">
    <name type="scientific">Mariniphaga sediminis</name>
    <dbReference type="NCBI Taxonomy" id="1628158"/>
    <lineage>
        <taxon>Bacteria</taxon>
        <taxon>Pseudomonadati</taxon>
        <taxon>Bacteroidota</taxon>
        <taxon>Bacteroidia</taxon>
        <taxon>Marinilabiliales</taxon>
        <taxon>Prolixibacteraceae</taxon>
        <taxon>Mariniphaga</taxon>
    </lineage>
</organism>
<evidence type="ECO:0000256" key="2">
    <source>
        <dbReference type="ARBA" id="ARBA00023015"/>
    </source>
</evidence>
<sequence length="207" mass="24634">MNVGNKENDISIWQSFRKGNKAAFQKIYIENYRFLYNYCRKFVSDKTLAEDVIQDVFVTVFAEKEKLRDTDNIRLYLFSAVRRRLFRILSTKEYKNTNLFDPHFPEFHFEEGVEPDYGEVEEQNRMLKILFRAVNKLGARQKELVYMKYFSGLNNKEMAQVLGISYQTVRNTLSNALQNIRKDFEGELPKGRMVVLFKYIRKMNGTI</sequence>
<dbReference type="GO" id="GO:0016987">
    <property type="term" value="F:sigma factor activity"/>
    <property type="evidence" value="ECO:0007669"/>
    <property type="project" value="UniProtKB-KW"/>
</dbReference>
<protein>
    <submittedName>
        <fullName evidence="7">Sigma-70 family RNA polymerase sigma factor</fullName>
    </submittedName>
</protein>
<dbReference type="OrthoDB" id="9150024at2"/>
<keyword evidence="3" id="KW-0731">Sigma factor</keyword>
<proteinExistence type="inferred from homology"/>
<dbReference type="Gene3D" id="1.10.10.10">
    <property type="entry name" value="Winged helix-like DNA-binding domain superfamily/Winged helix DNA-binding domain"/>
    <property type="match status" value="1"/>
</dbReference>
<evidence type="ECO:0000259" key="5">
    <source>
        <dbReference type="Pfam" id="PF04542"/>
    </source>
</evidence>
<dbReference type="Gene3D" id="1.10.1740.10">
    <property type="match status" value="1"/>
</dbReference>
<accession>A0A399D5K2</accession>
<dbReference type="InterPro" id="IPR039425">
    <property type="entry name" value="RNA_pol_sigma-70-like"/>
</dbReference>
<comment type="caution">
    <text evidence="7">The sequence shown here is derived from an EMBL/GenBank/DDBJ whole genome shotgun (WGS) entry which is preliminary data.</text>
</comment>
<dbReference type="RefSeq" id="WP_119348199.1">
    <property type="nucleotide sequence ID" value="NZ_JBFHKJ010000374.1"/>
</dbReference>
<keyword evidence="8" id="KW-1185">Reference proteome</keyword>
<feature type="domain" description="RNA polymerase sigma factor 70 region 4 type 2" evidence="6">
    <location>
        <begin position="129"/>
        <end position="178"/>
    </location>
</feature>
<dbReference type="GO" id="GO:0006352">
    <property type="term" value="P:DNA-templated transcription initiation"/>
    <property type="evidence" value="ECO:0007669"/>
    <property type="project" value="InterPro"/>
</dbReference>
<evidence type="ECO:0000256" key="3">
    <source>
        <dbReference type="ARBA" id="ARBA00023082"/>
    </source>
</evidence>
<dbReference type="AlphaFoldDB" id="A0A399D5K2"/>
<evidence type="ECO:0000256" key="1">
    <source>
        <dbReference type="ARBA" id="ARBA00010641"/>
    </source>
</evidence>
<dbReference type="SUPFAM" id="SSF88659">
    <property type="entry name" value="Sigma3 and sigma4 domains of RNA polymerase sigma factors"/>
    <property type="match status" value="1"/>
</dbReference>
<evidence type="ECO:0000313" key="7">
    <source>
        <dbReference type="EMBL" id="RIH67175.1"/>
    </source>
</evidence>
<dbReference type="InterPro" id="IPR036388">
    <property type="entry name" value="WH-like_DNA-bd_sf"/>
</dbReference>
<comment type="similarity">
    <text evidence="1">Belongs to the sigma-70 factor family. ECF subfamily.</text>
</comment>
<dbReference type="Proteomes" id="UP000266441">
    <property type="component" value="Unassembled WGS sequence"/>
</dbReference>
<keyword evidence="2" id="KW-0805">Transcription regulation</keyword>
<dbReference type="EMBL" id="QWET01000001">
    <property type="protein sequence ID" value="RIH67175.1"/>
    <property type="molecule type" value="Genomic_DNA"/>
</dbReference>
<gene>
    <name evidence="7" type="ORF">D1164_01750</name>
</gene>
<name>A0A399D5K2_9BACT</name>
<dbReference type="Pfam" id="PF04542">
    <property type="entry name" value="Sigma70_r2"/>
    <property type="match status" value="1"/>
</dbReference>
<dbReference type="InterPro" id="IPR013324">
    <property type="entry name" value="RNA_pol_sigma_r3/r4-like"/>
</dbReference>
<dbReference type="NCBIfam" id="TIGR02937">
    <property type="entry name" value="sigma70-ECF"/>
    <property type="match status" value="1"/>
</dbReference>
<dbReference type="InterPro" id="IPR013249">
    <property type="entry name" value="RNA_pol_sigma70_r4_t2"/>
</dbReference>